<accession>A0ABS9N3K4</accession>
<protein>
    <submittedName>
        <fullName evidence="1">Uncharacterized protein</fullName>
    </submittedName>
</protein>
<comment type="caution">
    <text evidence="1">The sequence shown here is derived from an EMBL/GenBank/DDBJ whole genome shotgun (WGS) entry which is preliminary data.</text>
</comment>
<dbReference type="EMBL" id="JAKKFD010000022">
    <property type="protein sequence ID" value="MCG5444111.1"/>
    <property type="molecule type" value="Genomic_DNA"/>
</dbReference>
<evidence type="ECO:0000313" key="1">
    <source>
        <dbReference type="EMBL" id="MCG5444111.1"/>
    </source>
</evidence>
<reference evidence="1 2" key="1">
    <citation type="submission" date="2022-01" db="EMBL/GenBank/DDBJ databases">
        <authorList>
            <person name="Riesco R."/>
            <person name="Trujillo M.E."/>
        </authorList>
    </citation>
    <scope>NUCLEOTIDE SEQUENCE [LARGE SCALE GENOMIC DNA]</scope>
    <source>
        <strain evidence="1 2">NIE79</strain>
    </source>
</reference>
<evidence type="ECO:0000313" key="2">
    <source>
        <dbReference type="Proteomes" id="UP001201629"/>
    </source>
</evidence>
<dbReference type="RefSeq" id="WP_238679265.1">
    <property type="nucleotide sequence ID" value="NZ_JAKKFD010000022.1"/>
</dbReference>
<dbReference type="Proteomes" id="UP001201629">
    <property type="component" value="Unassembled WGS sequence"/>
</dbReference>
<organism evidence="1 2">
    <name type="scientific">Micromonospora trifolii</name>
    <dbReference type="NCBI Taxonomy" id="2911208"/>
    <lineage>
        <taxon>Bacteria</taxon>
        <taxon>Bacillati</taxon>
        <taxon>Actinomycetota</taxon>
        <taxon>Actinomycetes</taxon>
        <taxon>Micromonosporales</taxon>
        <taxon>Micromonosporaceae</taxon>
        <taxon>Micromonospora</taxon>
    </lineage>
</organism>
<gene>
    <name evidence="1" type="ORF">NIE79_002255</name>
</gene>
<keyword evidence="2" id="KW-1185">Reference proteome</keyword>
<name>A0ABS9N3K4_9ACTN</name>
<sequence length="131" mass="14929">MRHLTRPFALGALARRKGVEQFVGPLTLGRERGIRWVAVWPWQDGYNVSVHDVQDLDDENYRDLSVFPPLDPEDEDDTGYGRVIGHFQEPAAALWLAEQETGAYPNLWVNHGVAGDDYADFVLARRVRQQP</sequence>
<proteinExistence type="predicted"/>